<accession>A0A7J8F918</accession>
<name>A0A7J8F918_MOLMO</name>
<evidence type="ECO:0000313" key="2">
    <source>
        <dbReference type="EMBL" id="KAF6444193.1"/>
    </source>
</evidence>
<organism evidence="2 3">
    <name type="scientific">Molossus molossus</name>
    <name type="common">Pallas' mastiff bat</name>
    <name type="synonym">Vespertilio molossus</name>
    <dbReference type="NCBI Taxonomy" id="27622"/>
    <lineage>
        <taxon>Eukaryota</taxon>
        <taxon>Metazoa</taxon>
        <taxon>Chordata</taxon>
        <taxon>Craniata</taxon>
        <taxon>Vertebrata</taxon>
        <taxon>Euteleostomi</taxon>
        <taxon>Mammalia</taxon>
        <taxon>Eutheria</taxon>
        <taxon>Laurasiatheria</taxon>
        <taxon>Chiroptera</taxon>
        <taxon>Yangochiroptera</taxon>
        <taxon>Molossidae</taxon>
        <taxon>Molossus</taxon>
    </lineage>
</organism>
<sequence length="157" mass="15999">MGSLLNGRHSAGTKRQEISKAPEGKQTTGVPSHSLRSSDYSPVTAAAPPLPPLPHPPHARGFPTPSTDSQPHLLPAPAQSAEQLYLWSCALVGGASAQAGSHSSCVESGWELGGSRRGRRLRAVLGGGEPGNPSRGVGGGREWPANQADGATSGNDA</sequence>
<feature type="compositionally biased region" description="Basic and acidic residues" evidence="1">
    <location>
        <begin position="14"/>
        <end position="23"/>
    </location>
</feature>
<feature type="region of interest" description="Disordered" evidence="1">
    <location>
        <begin position="1"/>
        <end position="77"/>
    </location>
</feature>
<feature type="compositionally biased region" description="Polar residues" evidence="1">
    <location>
        <begin position="25"/>
        <end position="41"/>
    </location>
</feature>
<proteinExistence type="predicted"/>
<dbReference type="InParanoid" id="A0A7J8F918"/>
<comment type="caution">
    <text evidence="2">The sequence shown here is derived from an EMBL/GenBank/DDBJ whole genome shotgun (WGS) entry which is preliminary data.</text>
</comment>
<feature type="region of interest" description="Disordered" evidence="1">
    <location>
        <begin position="124"/>
        <end position="157"/>
    </location>
</feature>
<evidence type="ECO:0000313" key="3">
    <source>
        <dbReference type="Proteomes" id="UP000550707"/>
    </source>
</evidence>
<evidence type="ECO:0000256" key="1">
    <source>
        <dbReference type="SAM" id="MobiDB-lite"/>
    </source>
</evidence>
<dbReference type="Proteomes" id="UP000550707">
    <property type="component" value="Unassembled WGS sequence"/>
</dbReference>
<keyword evidence="3" id="KW-1185">Reference proteome</keyword>
<reference evidence="2 3" key="1">
    <citation type="journal article" date="2020" name="Nature">
        <title>Six reference-quality genomes reveal evolution of bat adaptations.</title>
        <authorList>
            <person name="Jebb D."/>
            <person name="Huang Z."/>
            <person name="Pippel M."/>
            <person name="Hughes G.M."/>
            <person name="Lavrichenko K."/>
            <person name="Devanna P."/>
            <person name="Winkler S."/>
            <person name="Jermiin L.S."/>
            <person name="Skirmuntt E.C."/>
            <person name="Katzourakis A."/>
            <person name="Burkitt-Gray L."/>
            <person name="Ray D.A."/>
            <person name="Sullivan K.A.M."/>
            <person name="Roscito J.G."/>
            <person name="Kirilenko B.M."/>
            <person name="Davalos L.M."/>
            <person name="Corthals A.P."/>
            <person name="Power M.L."/>
            <person name="Jones G."/>
            <person name="Ransome R.D."/>
            <person name="Dechmann D.K.N."/>
            <person name="Locatelli A.G."/>
            <person name="Puechmaille S.J."/>
            <person name="Fedrigo O."/>
            <person name="Jarvis E.D."/>
            <person name="Hiller M."/>
            <person name="Vernes S.C."/>
            <person name="Myers E.W."/>
            <person name="Teeling E.C."/>
        </authorList>
    </citation>
    <scope>NUCLEOTIDE SEQUENCE [LARGE SCALE GENOMIC DNA]</scope>
    <source>
        <strain evidence="2">MMolMol1</strain>
        <tissue evidence="2">Muscle</tissue>
    </source>
</reference>
<gene>
    <name evidence="2" type="ORF">HJG59_008503</name>
</gene>
<dbReference type="EMBL" id="JACASF010000012">
    <property type="protein sequence ID" value="KAF6444193.1"/>
    <property type="molecule type" value="Genomic_DNA"/>
</dbReference>
<dbReference type="AlphaFoldDB" id="A0A7J8F918"/>
<protein>
    <submittedName>
        <fullName evidence="2">Uncharacterized protein</fullName>
    </submittedName>
</protein>
<feature type="compositionally biased region" description="Gly residues" evidence="1">
    <location>
        <begin position="125"/>
        <end position="141"/>
    </location>
</feature>